<protein>
    <recommendedName>
        <fullName evidence="3">Thiaminase-2/PQQC domain-containing protein</fullName>
    </recommendedName>
</protein>
<reference evidence="1" key="2">
    <citation type="journal article" date="2023" name="Plants (Basel)">
        <title>Annotation of the Turnera subulata (Passifloraceae) Draft Genome Reveals the S-Locus Evolved after the Divergence of Turneroideae from Passifloroideae in a Stepwise Manner.</title>
        <authorList>
            <person name="Henning P.M."/>
            <person name="Roalson E.H."/>
            <person name="Mir W."/>
            <person name="McCubbin A.G."/>
            <person name="Shore J.S."/>
        </authorList>
    </citation>
    <scope>NUCLEOTIDE SEQUENCE</scope>
    <source>
        <strain evidence="1">F60SS</strain>
    </source>
</reference>
<dbReference type="OrthoDB" id="10028886at2759"/>
<gene>
    <name evidence="1" type="ORF">Tsubulata_026802</name>
</gene>
<organism evidence="1 2">
    <name type="scientific">Turnera subulata</name>
    <dbReference type="NCBI Taxonomy" id="218843"/>
    <lineage>
        <taxon>Eukaryota</taxon>
        <taxon>Viridiplantae</taxon>
        <taxon>Streptophyta</taxon>
        <taxon>Embryophyta</taxon>
        <taxon>Tracheophyta</taxon>
        <taxon>Spermatophyta</taxon>
        <taxon>Magnoliopsida</taxon>
        <taxon>eudicotyledons</taxon>
        <taxon>Gunneridae</taxon>
        <taxon>Pentapetalae</taxon>
        <taxon>rosids</taxon>
        <taxon>fabids</taxon>
        <taxon>Malpighiales</taxon>
        <taxon>Passifloraceae</taxon>
        <taxon>Turnera</taxon>
    </lineage>
</organism>
<comment type="caution">
    <text evidence="1">The sequence shown here is derived from an EMBL/GenBank/DDBJ whole genome shotgun (WGS) entry which is preliminary data.</text>
</comment>
<proteinExistence type="predicted"/>
<dbReference type="SUPFAM" id="SSF48613">
    <property type="entry name" value="Heme oxygenase-like"/>
    <property type="match status" value="1"/>
</dbReference>
<keyword evidence="2" id="KW-1185">Reference proteome</keyword>
<dbReference type="GO" id="GO:0005829">
    <property type="term" value="C:cytosol"/>
    <property type="evidence" value="ECO:0007669"/>
    <property type="project" value="TreeGrafter"/>
</dbReference>
<evidence type="ECO:0000313" key="1">
    <source>
        <dbReference type="EMBL" id="KAJ4850995.1"/>
    </source>
</evidence>
<dbReference type="Gene3D" id="1.20.910.10">
    <property type="entry name" value="Heme oxygenase-like"/>
    <property type="match status" value="1"/>
</dbReference>
<accession>A0A9Q0JSD1</accession>
<sequence length="491" mass="54149">MPSRRSLISSVPYLLSTTITSLSSESSTEEDSLAIRLWNDCRLESLYALYSPFVVSLAAGNLDTETYAQYIFQDIAYGKTAVTVSEKAENDTDDPDAKAIFAMFKEGDQSGVESSQAWLDEHRPDADSDYVVNDATKYYQQFLIDTVNGIVEGHDEQFTGPIVSVFTLAAMIPCWKLYFFIGKQVVASIGDYYKNPYRDWIDGNSDDSLGEEIKTIESVLNKLAASLGLTSEQLDIVEEVYRKGMKCEIQFFHAQPFFQQTSVPVIGQLSKTGERLLILSNYDGTANVVDSSAVLADLAVSSKAEMKAKWSHLFAQYKEEYEQEVDLISNSVKTEFSYDAVVQALEPFSGIEVELTDVNVHANQLGFEGSVTTGEIIGKVVSPQDKVDTFDEILKTTNGDNDTKTLAVYVGESVEDLLCLLKANIGIVIGSSSSLKRVATQLGVTFKPLFAASIDKQVDNIGSWTGLTGTLYTVSSWSEINTFVLGWQKKL</sequence>
<evidence type="ECO:0000313" key="2">
    <source>
        <dbReference type="Proteomes" id="UP001141552"/>
    </source>
</evidence>
<dbReference type="InterPro" id="IPR050967">
    <property type="entry name" value="Thiamine_Salvage_TenA"/>
</dbReference>
<dbReference type="Proteomes" id="UP001141552">
    <property type="component" value="Unassembled WGS sequence"/>
</dbReference>
<dbReference type="PANTHER" id="PTHR43198:SF2">
    <property type="entry name" value="SI:CH1073-67J19.1-RELATED"/>
    <property type="match status" value="1"/>
</dbReference>
<dbReference type="AlphaFoldDB" id="A0A9Q0JSD1"/>
<dbReference type="SUPFAM" id="SSF56784">
    <property type="entry name" value="HAD-like"/>
    <property type="match status" value="1"/>
</dbReference>
<dbReference type="InterPro" id="IPR016084">
    <property type="entry name" value="Haem_Oase-like_multi-hlx"/>
</dbReference>
<dbReference type="PANTHER" id="PTHR43198">
    <property type="entry name" value="BIFUNCTIONAL TH2 PROTEIN"/>
    <property type="match status" value="1"/>
</dbReference>
<dbReference type="InterPro" id="IPR023214">
    <property type="entry name" value="HAD_sf"/>
</dbReference>
<dbReference type="Gene3D" id="3.40.50.1000">
    <property type="entry name" value="HAD superfamily/HAD-like"/>
    <property type="match status" value="1"/>
</dbReference>
<evidence type="ECO:0008006" key="3">
    <source>
        <dbReference type="Google" id="ProtNLM"/>
    </source>
</evidence>
<name>A0A9Q0JSD1_9ROSI</name>
<dbReference type="EMBL" id="JAKUCV010000164">
    <property type="protein sequence ID" value="KAJ4850995.1"/>
    <property type="molecule type" value="Genomic_DNA"/>
</dbReference>
<reference evidence="1" key="1">
    <citation type="submission" date="2022-02" db="EMBL/GenBank/DDBJ databases">
        <authorList>
            <person name="Henning P.M."/>
            <person name="McCubbin A.G."/>
            <person name="Shore J.S."/>
        </authorList>
    </citation>
    <scope>NUCLEOTIDE SEQUENCE</scope>
    <source>
        <strain evidence="1">F60SS</strain>
        <tissue evidence="1">Leaves</tissue>
    </source>
</reference>
<dbReference type="InterPro" id="IPR036412">
    <property type="entry name" value="HAD-like_sf"/>
</dbReference>